<sequence>MITIGANINATLCVPQCWRANSPTNMTQASRTSSPSVNFFSVTFNPDTDARTEIAGVSTPSPMTMQAPNSTTTSRAVLNLLCFSRNLFNGEEAAACEDGPYL</sequence>
<keyword evidence="2" id="KW-1185">Reference proteome</keyword>
<name>A0AAQ3NGQ5_VIGMU</name>
<reference evidence="1 2" key="1">
    <citation type="journal article" date="2023" name="Life. Sci Alliance">
        <title>Evolutionary insights into 3D genome organization and epigenetic landscape of Vigna mungo.</title>
        <authorList>
            <person name="Junaid A."/>
            <person name="Singh B."/>
            <person name="Bhatia S."/>
        </authorList>
    </citation>
    <scope>NUCLEOTIDE SEQUENCE [LARGE SCALE GENOMIC DNA]</scope>
    <source>
        <strain evidence="1">Urdbean</strain>
    </source>
</reference>
<protein>
    <submittedName>
        <fullName evidence="1">Uncharacterized protein</fullName>
    </submittedName>
</protein>
<proteinExistence type="predicted"/>
<dbReference type="EMBL" id="CP144695">
    <property type="protein sequence ID" value="WVZ08691.1"/>
    <property type="molecule type" value="Genomic_DNA"/>
</dbReference>
<accession>A0AAQ3NGQ5</accession>
<dbReference type="AlphaFoldDB" id="A0AAQ3NGQ5"/>
<evidence type="ECO:0000313" key="1">
    <source>
        <dbReference type="EMBL" id="WVZ08691.1"/>
    </source>
</evidence>
<dbReference type="Proteomes" id="UP001374535">
    <property type="component" value="Chromosome 6"/>
</dbReference>
<evidence type="ECO:0000313" key="2">
    <source>
        <dbReference type="Proteomes" id="UP001374535"/>
    </source>
</evidence>
<gene>
    <name evidence="1" type="ORF">V8G54_022037</name>
</gene>
<organism evidence="1 2">
    <name type="scientific">Vigna mungo</name>
    <name type="common">Black gram</name>
    <name type="synonym">Phaseolus mungo</name>
    <dbReference type="NCBI Taxonomy" id="3915"/>
    <lineage>
        <taxon>Eukaryota</taxon>
        <taxon>Viridiplantae</taxon>
        <taxon>Streptophyta</taxon>
        <taxon>Embryophyta</taxon>
        <taxon>Tracheophyta</taxon>
        <taxon>Spermatophyta</taxon>
        <taxon>Magnoliopsida</taxon>
        <taxon>eudicotyledons</taxon>
        <taxon>Gunneridae</taxon>
        <taxon>Pentapetalae</taxon>
        <taxon>rosids</taxon>
        <taxon>fabids</taxon>
        <taxon>Fabales</taxon>
        <taxon>Fabaceae</taxon>
        <taxon>Papilionoideae</taxon>
        <taxon>50 kb inversion clade</taxon>
        <taxon>NPAAA clade</taxon>
        <taxon>indigoferoid/millettioid clade</taxon>
        <taxon>Phaseoleae</taxon>
        <taxon>Vigna</taxon>
    </lineage>
</organism>